<dbReference type="OrthoDB" id="2447803at2759"/>
<evidence type="ECO:0000313" key="2">
    <source>
        <dbReference type="Proteomes" id="UP000076722"/>
    </source>
</evidence>
<dbReference type="EMBL" id="KV419406">
    <property type="protein sequence ID" value="KZS93822.1"/>
    <property type="molecule type" value="Genomic_DNA"/>
</dbReference>
<keyword evidence="2" id="KW-1185">Reference proteome</keyword>
<accession>A0A164V517</accession>
<evidence type="ECO:0008006" key="3">
    <source>
        <dbReference type="Google" id="ProtNLM"/>
    </source>
</evidence>
<reference evidence="1 2" key="1">
    <citation type="journal article" date="2016" name="Mol. Biol. Evol.">
        <title>Comparative Genomics of Early-Diverging Mushroom-Forming Fungi Provides Insights into the Origins of Lignocellulose Decay Capabilities.</title>
        <authorList>
            <person name="Nagy L.G."/>
            <person name="Riley R."/>
            <person name="Tritt A."/>
            <person name="Adam C."/>
            <person name="Daum C."/>
            <person name="Floudas D."/>
            <person name="Sun H."/>
            <person name="Yadav J.S."/>
            <person name="Pangilinan J."/>
            <person name="Larsson K.H."/>
            <person name="Matsuura K."/>
            <person name="Barry K."/>
            <person name="Labutti K."/>
            <person name="Kuo R."/>
            <person name="Ohm R.A."/>
            <person name="Bhattacharya S.S."/>
            <person name="Shirouzu T."/>
            <person name="Yoshinaga Y."/>
            <person name="Martin F.M."/>
            <person name="Grigoriev I.V."/>
            <person name="Hibbett D.S."/>
        </authorList>
    </citation>
    <scope>NUCLEOTIDE SEQUENCE [LARGE SCALE GENOMIC DNA]</scope>
    <source>
        <strain evidence="1 2">HHB9708</strain>
    </source>
</reference>
<organism evidence="1 2">
    <name type="scientific">Sistotremastrum niveocremeum HHB9708</name>
    <dbReference type="NCBI Taxonomy" id="1314777"/>
    <lineage>
        <taxon>Eukaryota</taxon>
        <taxon>Fungi</taxon>
        <taxon>Dikarya</taxon>
        <taxon>Basidiomycota</taxon>
        <taxon>Agaricomycotina</taxon>
        <taxon>Agaricomycetes</taxon>
        <taxon>Sistotremastrales</taxon>
        <taxon>Sistotremastraceae</taxon>
        <taxon>Sertulicium</taxon>
        <taxon>Sertulicium niveocremeum</taxon>
    </lineage>
</organism>
<name>A0A164V517_9AGAM</name>
<proteinExistence type="predicted"/>
<dbReference type="Proteomes" id="UP000076722">
    <property type="component" value="Unassembled WGS sequence"/>
</dbReference>
<dbReference type="InterPro" id="IPR032675">
    <property type="entry name" value="LRR_dom_sf"/>
</dbReference>
<dbReference type="SUPFAM" id="SSF52047">
    <property type="entry name" value="RNI-like"/>
    <property type="match status" value="1"/>
</dbReference>
<dbReference type="AlphaFoldDB" id="A0A164V517"/>
<protein>
    <recommendedName>
        <fullName evidence="3">F-box domain-containing protein</fullName>
    </recommendedName>
</protein>
<dbReference type="Gene3D" id="3.80.10.10">
    <property type="entry name" value="Ribonuclease Inhibitor"/>
    <property type="match status" value="1"/>
</dbReference>
<evidence type="ECO:0000313" key="1">
    <source>
        <dbReference type="EMBL" id="KZS93822.1"/>
    </source>
</evidence>
<gene>
    <name evidence="1" type="ORF">SISNIDRAFT_454267</name>
</gene>
<sequence>MPSLEHRFGPIMYSLERRPKEPQNPRVSEAAKKVWRIPEIVARIMDLLSHKELYHCSRVSKAVSSAALDALYRSGVGMLDWFRLLAPLDKVKCDCHNRQNFVYTPGPLDWDRFYSYAVRARSINAVESMFTGLCPQACQTLMPSEKPGHILFPSLRSVFWSAWTPQGIRFMHILLHENLNQLILHAPLDELGRYFRTATNLSPNLRRFRLVQPDYEIPPSVLEEFETAIQSWNMLERLTVPSTFLSSRVMELLAPKLTLTDVWATPFRNCVKLGEANASHNMYGPSVSVRTGPYLSLRNLSLDIDHFLLPAAPQILAAPSLQQLHIQISGTTDSEDLDHCISLVVRHCPSLVALSITCSARGLGGEDSSDADSPITSRAVEKILQIPALQYLEIDDLRIPKLRDDDLKALAPRCVGLRVLRLCPSSFNQFHKRGDRSFVRPPTLNSLRAFIEHCPRLETLGYFIDASVVPPPLPHSQDNLLSCHFSLEIGMNSRINNPAAVVAFLMEIMALDSTFSIEPTHCYSDVSGGGPVRKGEVNVRWKEVMRMLCEFRRIREKLDYLTKMSCEGRSTAPQST</sequence>